<evidence type="ECO:0000256" key="1">
    <source>
        <dbReference type="SAM" id="SignalP"/>
    </source>
</evidence>
<evidence type="ECO:0000313" key="2">
    <source>
        <dbReference type="EMBL" id="RKS20447.1"/>
    </source>
</evidence>
<feature type="signal peptide" evidence="1">
    <location>
        <begin position="1"/>
        <end position="20"/>
    </location>
</feature>
<dbReference type="EMBL" id="RBLC01000004">
    <property type="protein sequence ID" value="RKS20447.1"/>
    <property type="molecule type" value="Genomic_DNA"/>
</dbReference>
<evidence type="ECO:0000313" key="3">
    <source>
        <dbReference type="Proteomes" id="UP000277579"/>
    </source>
</evidence>
<keyword evidence="3" id="KW-1185">Reference proteome</keyword>
<dbReference type="AlphaFoldDB" id="A0A495M306"/>
<organism evidence="2 3">
    <name type="scientific">Flavobacterium endophyticum</name>
    <dbReference type="NCBI Taxonomy" id="1540163"/>
    <lineage>
        <taxon>Bacteria</taxon>
        <taxon>Pseudomonadati</taxon>
        <taxon>Bacteroidota</taxon>
        <taxon>Flavobacteriia</taxon>
        <taxon>Flavobacteriales</taxon>
        <taxon>Flavobacteriaceae</taxon>
        <taxon>Flavobacterium</taxon>
    </lineage>
</organism>
<name>A0A495M306_9FLAO</name>
<comment type="caution">
    <text evidence="2">The sequence shown here is derived from an EMBL/GenBank/DDBJ whole genome shotgun (WGS) entry which is preliminary data.</text>
</comment>
<proteinExistence type="predicted"/>
<dbReference type="RefSeq" id="WP_121377107.1">
    <property type="nucleotide sequence ID" value="NZ_RBLC01000004.1"/>
</dbReference>
<sequence>MKNIKNLLLAIIGLALFAGCGDDDEFYNSKYLSLPNLIAIEHQNSFAVGDVLWVNTNFSRYQPEPNQTTPLDLFRTTGGASFSFVYGLEKKTGTDTWTQLDIQNIIEDEGDAVVNYFVIAESIYDPASQNYKFRAGIPLTQAGEYRLVFGFTEVSQLELSSNNSTSEDTFLTIQTTANNVSGGYYNFTVQ</sequence>
<dbReference type="OrthoDB" id="1373903at2"/>
<protein>
    <submittedName>
        <fullName evidence="2">Uncharacterized protein</fullName>
    </submittedName>
</protein>
<feature type="chain" id="PRO_5019864118" evidence="1">
    <location>
        <begin position="21"/>
        <end position="190"/>
    </location>
</feature>
<accession>A0A495M306</accession>
<dbReference type="Proteomes" id="UP000277579">
    <property type="component" value="Unassembled WGS sequence"/>
</dbReference>
<keyword evidence="1" id="KW-0732">Signal</keyword>
<reference evidence="2 3" key="1">
    <citation type="submission" date="2018-10" db="EMBL/GenBank/DDBJ databases">
        <title>Genomic Encyclopedia of Archaeal and Bacterial Type Strains, Phase II (KMG-II): from individual species to whole genera.</title>
        <authorList>
            <person name="Goeker M."/>
        </authorList>
    </citation>
    <scope>NUCLEOTIDE SEQUENCE [LARGE SCALE GENOMIC DNA]</scope>
    <source>
        <strain evidence="2 3">DSM 29537</strain>
    </source>
</reference>
<gene>
    <name evidence="2" type="ORF">CLV94_2826</name>
</gene>
<dbReference type="PROSITE" id="PS51257">
    <property type="entry name" value="PROKAR_LIPOPROTEIN"/>
    <property type="match status" value="1"/>
</dbReference>